<sequence>MGRSAEDLQDYGDIVGSDAGSGFGTTQGAQFTKGAASKNSNREAGCNELAAGRQAEMASDADAGSVIVSKSSGRPDNSQNADNAFVPVRCQYADEELCVYHGSATKPFRGDRR</sequence>
<protein>
    <submittedName>
        <fullName evidence="2">Uncharacterized protein</fullName>
    </submittedName>
</protein>
<proteinExistence type="predicted"/>
<evidence type="ECO:0000313" key="3">
    <source>
        <dbReference type="Proteomes" id="UP000092444"/>
    </source>
</evidence>
<dbReference type="STRING" id="37546.A0A1B0GEL7"/>
<dbReference type="VEuPathDB" id="VectorBase:GMOY011740"/>
<feature type="compositionally biased region" description="Polar residues" evidence="1">
    <location>
        <begin position="68"/>
        <end position="82"/>
    </location>
</feature>
<name>A0A1B0GEL7_GLOMM</name>
<reference evidence="2" key="1">
    <citation type="submission" date="2020-05" db="UniProtKB">
        <authorList>
            <consortium name="EnsemblMetazoa"/>
        </authorList>
    </citation>
    <scope>IDENTIFICATION</scope>
    <source>
        <strain evidence="2">Yale</strain>
    </source>
</reference>
<dbReference type="Proteomes" id="UP000092444">
    <property type="component" value="Unassembled WGS sequence"/>
</dbReference>
<accession>A0A1B0GEL7</accession>
<dbReference type="EMBL" id="CCAG010012376">
    <property type="status" value="NOT_ANNOTATED_CDS"/>
    <property type="molecule type" value="Genomic_DNA"/>
</dbReference>
<keyword evidence="3" id="KW-1185">Reference proteome</keyword>
<dbReference type="PhylomeDB" id="A0A1B0GEL7"/>
<feature type="region of interest" description="Disordered" evidence="1">
    <location>
        <begin position="56"/>
        <end position="82"/>
    </location>
</feature>
<feature type="region of interest" description="Disordered" evidence="1">
    <location>
        <begin position="1"/>
        <end position="42"/>
    </location>
</feature>
<evidence type="ECO:0000313" key="2">
    <source>
        <dbReference type="EnsemblMetazoa" id="GMOY011740-PA"/>
    </source>
</evidence>
<dbReference type="EnsemblMetazoa" id="GMOY011740-RA">
    <property type="protein sequence ID" value="GMOY011740-PA"/>
    <property type="gene ID" value="GMOY011740"/>
</dbReference>
<organism evidence="2 3">
    <name type="scientific">Glossina morsitans morsitans</name>
    <name type="common">Savannah tsetse fly</name>
    <dbReference type="NCBI Taxonomy" id="37546"/>
    <lineage>
        <taxon>Eukaryota</taxon>
        <taxon>Metazoa</taxon>
        <taxon>Ecdysozoa</taxon>
        <taxon>Arthropoda</taxon>
        <taxon>Hexapoda</taxon>
        <taxon>Insecta</taxon>
        <taxon>Pterygota</taxon>
        <taxon>Neoptera</taxon>
        <taxon>Endopterygota</taxon>
        <taxon>Diptera</taxon>
        <taxon>Brachycera</taxon>
        <taxon>Muscomorpha</taxon>
        <taxon>Hippoboscoidea</taxon>
        <taxon>Glossinidae</taxon>
        <taxon>Glossina</taxon>
    </lineage>
</organism>
<evidence type="ECO:0000256" key="1">
    <source>
        <dbReference type="SAM" id="MobiDB-lite"/>
    </source>
</evidence>
<dbReference type="AlphaFoldDB" id="A0A1B0GEL7"/>